<dbReference type="EMBL" id="BMMU01000008">
    <property type="protein sequence ID" value="GGJ31926.1"/>
    <property type="molecule type" value="Genomic_DNA"/>
</dbReference>
<protein>
    <submittedName>
        <fullName evidence="2">Uncharacterized protein</fullName>
    </submittedName>
</protein>
<reference evidence="2" key="1">
    <citation type="journal article" date="2014" name="Int. J. Syst. Evol. Microbiol.">
        <title>Complete genome sequence of Corynebacterium casei LMG S-19264T (=DSM 44701T), isolated from a smear-ripened cheese.</title>
        <authorList>
            <consortium name="US DOE Joint Genome Institute (JGI-PGF)"/>
            <person name="Walter F."/>
            <person name="Albersmeier A."/>
            <person name="Kalinowski J."/>
            <person name="Ruckert C."/>
        </authorList>
    </citation>
    <scope>NUCLEOTIDE SEQUENCE</scope>
    <source>
        <strain evidence="2">CGMCC 4.7272</strain>
    </source>
</reference>
<keyword evidence="3" id="KW-1185">Reference proteome</keyword>
<organism evidence="2 3">
    <name type="scientific">Streptomyces lacrimifluminis</name>
    <dbReference type="NCBI Taxonomy" id="1500077"/>
    <lineage>
        <taxon>Bacteria</taxon>
        <taxon>Bacillati</taxon>
        <taxon>Actinomycetota</taxon>
        <taxon>Actinomycetes</taxon>
        <taxon>Kitasatosporales</taxon>
        <taxon>Streptomycetaceae</taxon>
        <taxon>Streptomyces</taxon>
    </lineage>
</organism>
<evidence type="ECO:0000313" key="3">
    <source>
        <dbReference type="Proteomes" id="UP000625682"/>
    </source>
</evidence>
<feature type="region of interest" description="Disordered" evidence="1">
    <location>
        <begin position="39"/>
        <end position="93"/>
    </location>
</feature>
<reference evidence="2" key="2">
    <citation type="submission" date="2020-09" db="EMBL/GenBank/DDBJ databases">
        <authorList>
            <person name="Sun Q."/>
            <person name="Zhou Y."/>
        </authorList>
    </citation>
    <scope>NUCLEOTIDE SEQUENCE</scope>
    <source>
        <strain evidence="2">CGMCC 4.7272</strain>
    </source>
</reference>
<proteinExistence type="predicted"/>
<evidence type="ECO:0000313" key="2">
    <source>
        <dbReference type="EMBL" id="GGJ31926.1"/>
    </source>
</evidence>
<evidence type="ECO:0000256" key="1">
    <source>
        <dbReference type="SAM" id="MobiDB-lite"/>
    </source>
</evidence>
<sequence>MHFYTQPLAPPLKDQRRRHALTDVLDDVRGQLRDKQCHFVSGDRHPPLSELSNGGSPEQADFRRRRLERQDTTGSGFDDFAAEHGDSSLPGHAHAAPAVSVRLHCVAVCRRA</sequence>
<dbReference type="Proteomes" id="UP000625682">
    <property type="component" value="Unassembled WGS sequence"/>
</dbReference>
<dbReference type="AlphaFoldDB" id="A0A917KVQ9"/>
<gene>
    <name evidence="2" type="ORF">GCM10012282_30710</name>
</gene>
<accession>A0A917KVQ9</accession>
<name>A0A917KVQ9_9ACTN</name>
<comment type="caution">
    <text evidence="2">The sequence shown here is derived from an EMBL/GenBank/DDBJ whole genome shotgun (WGS) entry which is preliminary data.</text>
</comment>